<dbReference type="Proteomes" id="UP000013827">
    <property type="component" value="Unassembled WGS sequence"/>
</dbReference>
<evidence type="ECO:0000256" key="2">
    <source>
        <dbReference type="SAM" id="SignalP"/>
    </source>
</evidence>
<reference evidence="4" key="1">
    <citation type="journal article" date="2013" name="Nature">
        <title>Pan genome of the phytoplankton Emiliania underpins its global distribution.</title>
        <authorList>
            <person name="Read B.A."/>
            <person name="Kegel J."/>
            <person name="Klute M.J."/>
            <person name="Kuo A."/>
            <person name="Lefebvre S.C."/>
            <person name="Maumus F."/>
            <person name="Mayer C."/>
            <person name="Miller J."/>
            <person name="Monier A."/>
            <person name="Salamov A."/>
            <person name="Young J."/>
            <person name="Aguilar M."/>
            <person name="Claverie J.M."/>
            <person name="Frickenhaus S."/>
            <person name="Gonzalez K."/>
            <person name="Herman E.K."/>
            <person name="Lin Y.C."/>
            <person name="Napier J."/>
            <person name="Ogata H."/>
            <person name="Sarno A.F."/>
            <person name="Shmutz J."/>
            <person name="Schroeder D."/>
            <person name="de Vargas C."/>
            <person name="Verret F."/>
            <person name="von Dassow P."/>
            <person name="Valentin K."/>
            <person name="Van de Peer Y."/>
            <person name="Wheeler G."/>
            <person name="Dacks J.B."/>
            <person name="Delwiche C.F."/>
            <person name="Dyhrman S.T."/>
            <person name="Glockner G."/>
            <person name="John U."/>
            <person name="Richards T."/>
            <person name="Worden A.Z."/>
            <person name="Zhang X."/>
            <person name="Grigoriev I.V."/>
            <person name="Allen A.E."/>
            <person name="Bidle K."/>
            <person name="Borodovsky M."/>
            <person name="Bowler C."/>
            <person name="Brownlee C."/>
            <person name="Cock J.M."/>
            <person name="Elias M."/>
            <person name="Gladyshev V.N."/>
            <person name="Groth M."/>
            <person name="Guda C."/>
            <person name="Hadaegh A."/>
            <person name="Iglesias-Rodriguez M.D."/>
            <person name="Jenkins J."/>
            <person name="Jones B.M."/>
            <person name="Lawson T."/>
            <person name="Leese F."/>
            <person name="Lindquist E."/>
            <person name="Lobanov A."/>
            <person name="Lomsadze A."/>
            <person name="Malik S.B."/>
            <person name="Marsh M.E."/>
            <person name="Mackinder L."/>
            <person name="Mock T."/>
            <person name="Mueller-Roeber B."/>
            <person name="Pagarete A."/>
            <person name="Parker M."/>
            <person name="Probert I."/>
            <person name="Quesneville H."/>
            <person name="Raines C."/>
            <person name="Rensing S.A."/>
            <person name="Riano-Pachon D.M."/>
            <person name="Richier S."/>
            <person name="Rokitta S."/>
            <person name="Shiraiwa Y."/>
            <person name="Soanes D.M."/>
            <person name="van der Giezen M."/>
            <person name="Wahlund T.M."/>
            <person name="Williams B."/>
            <person name="Wilson W."/>
            <person name="Wolfe G."/>
            <person name="Wurch L.L."/>
        </authorList>
    </citation>
    <scope>NUCLEOTIDE SEQUENCE</scope>
</reference>
<feature type="region of interest" description="Disordered" evidence="1">
    <location>
        <begin position="257"/>
        <end position="287"/>
    </location>
</feature>
<dbReference type="Pfam" id="PF13578">
    <property type="entry name" value="Methyltransf_24"/>
    <property type="match status" value="1"/>
</dbReference>
<organism evidence="3 4">
    <name type="scientific">Emiliania huxleyi (strain CCMP1516)</name>
    <dbReference type="NCBI Taxonomy" id="280463"/>
    <lineage>
        <taxon>Eukaryota</taxon>
        <taxon>Haptista</taxon>
        <taxon>Haptophyta</taxon>
        <taxon>Prymnesiophyceae</taxon>
        <taxon>Isochrysidales</taxon>
        <taxon>Noelaerhabdaceae</taxon>
        <taxon>Emiliania</taxon>
    </lineage>
</organism>
<dbReference type="KEGG" id="ehx:EMIHUDRAFT_357839"/>
<evidence type="ECO:0000256" key="1">
    <source>
        <dbReference type="SAM" id="MobiDB-lite"/>
    </source>
</evidence>
<dbReference type="PaxDb" id="2903-EOD11384"/>
<evidence type="ECO:0008006" key="5">
    <source>
        <dbReference type="Google" id="ProtNLM"/>
    </source>
</evidence>
<proteinExistence type="predicted"/>
<accession>A0A0D3IJE9</accession>
<evidence type="ECO:0000313" key="4">
    <source>
        <dbReference type="Proteomes" id="UP000013827"/>
    </source>
</evidence>
<reference evidence="3" key="2">
    <citation type="submission" date="2024-10" db="UniProtKB">
        <authorList>
            <consortium name="EnsemblProtists"/>
        </authorList>
    </citation>
    <scope>IDENTIFICATION</scope>
</reference>
<dbReference type="GeneID" id="17257551"/>
<dbReference type="Gene3D" id="3.40.50.150">
    <property type="entry name" value="Vaccinia Virus protein VP39"/>
    <property type="match status" value="1"/>
</dbReference>
<keyword evidence="4" id="KW-1185">Reference proteome</keyword>
<dbReference type="EnsemblProtists" id="EOD11384">
    <property type="protein sequence ID" value="EOD11384"/>
    <property type="gene ID" value="EMIHUDRAFT_357839"/>
</dbReference>
<dbReference type="AlphaFoldDB" id="A0A0D3IJE9"/>
<feature type="compositionally biased region" description="Basic residues" evidence="1">
    <location>
        <begin position="273"/>
        <end position="287"/>
    </location>
</feature>
<feature type="signal peptide" evidence="2">
    <location>
        <begin position="1"/>
        <end position="15"/>
    </location>
</feature>
<name>A0A0D3IJE9_EMIH1</name>
<evidence type="ECO:0000313" key="3">
    <source>
        <dbReference type="EnsemblProtists" id="EOD11384"/>
    </source>
</evidence>
<keyword evidence="2" id="KW-0732">Signal</keyword>
<dbReference type="SUPFAM" id="SSF53335">
    <property type="entry name" value="S-adenosyl-L-methionine-dependent methyltransferases"/>
    <property type="match status" value="1"/>
</dbReference>
<dbReference type="HOGENOM" id="CLU_971249_0_0_1"/>
<protein>
    <recommendedName>
        <fullName evidence="5">Class I SAM-dependent methyltransferase</fullName>
    </recommendedName>
</protein>
<feature type="chain" id="PRO_5044229092" description="Class I SAM-dependent methyltransferase" evidence="2">
    <location>
        <begin position="16"/>
        <end position="287"/>
    </location>
</feature>
<dbReference type="InterPro" id="IPR029063">
    <property type="entry name" value="SAM-dependent_MTases_sf"/>
</dbReference>
<sequence>MRGALVLLFAACGLAGKHGGAGHKHQTPACVEHPKECTDLCASVGKFVGMNRKGVQDGRGWSWYYPAVQKYATCIRAEKWVEVGAAWGALAKHMLQHATIEAGGPIAEYHIVDPFLGGYDEKDPMSRMFRLAVANQSYESISIAWAQNIGWALGGGGEAAAGCRLRVHRETSVSGARLFADKSVDAVFIDGLHTYEGVKEDIIAWAPKVREGGSLIFNDYPNTVWFAGIQRAVDEEAARRGVSLRFINPKQHDNAVLGGDPNCAELAPPQAKRQGKKHGHGKKHGDA</sequence>
<dbReference type="RefSeq" id="XP_005763813.1">
    <property type="nucleotide sequence ID" value="XM_005763756.1"/>
</dbReference>